<evidence type="ECO:0000313" key="2">
    <source>
        <dbReference type="Proteomes" id="UP001152561"/>
    </source>
</evidence>
<name>A0A9Q1M3F1_9SOLA</name>
<comment type="caution">
    <text evidence="1">The sequence shown here is derived from an EMBL/GenBank/DDBJ whole genome shotgun (WGS) entry which is preliminary data.</text>
</comment>
<protein>
    <submittedName>
        <fullName evidence="1">Uncharacterized protein</fullName>
    </submittedName>
</protein>
<reference evidence="2" key="1">
    <citation type="journal article" date="2023" name="Proc. Natl. Acad. Sci. U.S.A.">
        <title>Genomic and structural basis for evolution of tropane alkaloid biosynthesis.</title>
        <authorList>
            <person name="Wanga Y.-J."/>
            <person name="Taina T."/>
            <person name="Yua J.-Y."/>
            <person name="Lia J."/>
            <person name="Xua B."/>
            <person name="Chenc J."/>
            <person name="D'Auriad J.C."/>
            <person name="Huanga J.-P."/>
            <person name="Huanga S.-X."/>
        </authorList>
    </citation>
    <scope>NUCLEOTIDE SEQUENCE [LARGE SCALE GENOMIC DNA]</scope>
    <source>
        <strain evidence="2">cv. KIB-2019</strain>
    </source>
</reference>
<dbReference type="EMBL" id="JAJAGQ010000010">
    <property type="protein sequence ID" value="KAJ8551025.1"/>
    <property type="molecule type" value="Genomic_DNA"/>
</dbReference>
<proteinExistence type="predicted"/>
<evidence type="ECO:0000313" key="1">
    <source>
        <dbReference type="EMBL" id="KAJ8551025.1"/>
    </source>
</evidence>
<sequence length="141" mass="15649">MDPIKYFTFSMIISISGEALDCLVAACDAGRGSSSGPLDLSPASEPELRHPEPEVAPIPRAVLVSELEQPLLTDIQRRAELQQRLAFYFIRKNERMNLLLFLRILEKQVLLEKMVEAALVRNGFLGSSLAIGAAKPNKRET</sequence>
<dbReference type="AlphaFoldDB" id="A0A9Q1M3F1"/>
<keyword evidence="2" id="KW-1185">Reference proteome</keyword>
<accession>A0A9Q1M3F1</accession>
<dbReference type="Proteomes" id="UP001152561">
    <property type="component" value="Unassembled WGS sequence"/>
</dbReference>
<organism evidence="1 2">
    <name type="scientific">Anisodus acutangulus</name>
    <dbReference type="NCBI Taxonomy" id="402998"/>
    <lineage>
        <taxon>Eukaryota</taxon>
        <taxon>Viridiplantae</taxon>
        <taxon>Streptophyta</taxon>
        <taxon>Embryophyta</taxon>
        <taxon>Tracheophyta</taxon>
        <taxon>Spermatophyta</taxon>
        <taxon>Magnoliopsida</taxon>
        <taxon>eudicotyledons</taxon>
        <taxon>Gunneridae</taxon>
        <taxon>Pentapetalae</taxon>
        <taxon>asterids</taxon>
        <taxon>lamiids</taxon>
        <taxon>Solanales</taxon>
        <taxon>Solanaceae</taxon>
        <taxon>Solanoideae</taxon>
        <taxon>Hyoscyameae</taxon>
        <taxon>Anisodus</taxon>
    </lineage>
</organism>
<dbReference type="OrthoDB" id="1306200at2759"/>
<gene>
    <name evidence="1" type="ORF">K7X08_000395</name>
</gene>